<dbReference type="SUPFAM" id="SSF158446">
    <property type="entry name" value="IVS-encoded protein-like"/>
    <property type="match status" value="1"/>
</dbReference>
<reference evidence="1 4" key="2">
    <citation type="submission" date="2018-11" db="EMBL/GenBank/DDBJ databases">
        <title>Proposal to divide the Flavobacteriaceae and reorganize its genera based on Amino Acid Identity values calculated from whole genome sequences.</title>
        <authorList>
            <person name="Nicholson A.C."/>
            <person name="Gulvik C.A."/>
            <person name="Whitney A.M."/>
            <person name="Humrighouse B.W."/>
            <person name="Bell M."/>
            <person name="Holmes B."/>
            <person name="Steigerwalt A.G."/>
            <person name="Villarma A."/>
            <person name="Sheth M."/>
            <person name="Batra D."/>
            <person name="Pryor J."/>
            <person name="Bernardet J.-F."/>
            <person name="Hugo C."/>
            <person name="Kampfer P."/>
            <person name="Newman J."/>
            <person name="McQuiston J.R."/>
        </authorList>
    </citation>
    <scope>NUCLEOTIDE SEQUENCE [LARGE SCALE GENOMIC DNA]</scope>
    <source>
        <strain evidence="1 4">KC_1864</strain>
    </source>
</reference>
<dbReference type="InterPro" id="IPR012657">
    <property type="entry name" value="23S_rRNA-intervening_sequence"/>
</dbReference>
<proteinExistence type="predicted"/>
<organism evidence="2 3">
    <name type="scientific">Chryseobacterium lactis</name>
    <dbReference type="NCBI Taxonomy" id="1241981"/>
    <lineage>
        <taxon>Bacteria</taxon>
        <taxon>Pseudomonadati</taxon>
        <taxon>Bacteroidota</taxon>
        <taxon>Flavobacteriia</taxon>
        <taxon>Flavobacteriales</taxon>
        <taxon>Weeksellaceae</taxon>
        <taxon>Chryseobacterium group</taxon>
        <taxon>Chryseobacterium</taxon>
    </lineage>
</organism>
<dbReference type="EMBL" id="CP033924">
    <property type="protein sequence ID" value="AZA85086.1"/>
    <property type="molecule type" value="Genomic_DNA"/>
</dbReference>
<dbReference type="EMBL" id="PPEH01000001">
    <property type="protein sequence ID" value="PNW15810.1"/>
    <property type="molecule type" value="Genomic_DNA"/>
</dbReference>
<dbReference type="Gene3D" id="1.20.1440.60">
    <property type="entry name" value="23S rRNA-intervening sequence"/>
    <property type="match status" value="1"/>
</dbReference>
<name>A0A3G6RQU2_CHRLC</name>
<dbReference type="AlphaFoldDB" id="A0A3G6RQU2"/>
<evidence type="ECO:0000313" key="2">
    <source>
        <dbReference type="EMBL" id="PNW15810.1"/>
    </source>
</evidence>
<gene>
    <name evidence="2" type="ORF">C1637_03305</name>
    <name evidence="1" type="ORF">EG342_06700</name>
</gene>
<dbReference type="Pfam" id="PF05635">
    <property type="entry name" value="23S_rRNA_IVP"/>
    <property type="match status" value="1"/>
</dbReference>
<evidence type="ECO:0000313" key="4">
    <source>
        <dbReference type="Proteomes" id="UP000279972"/>
    </source>
</evidence>
<dbReference type="Proteomes" id="UP000236262">
    <property type="component" value="Unassembled WGS sequence"/>
</dbReference>
<dbReference type="OrthoDB" id="285993at2"/>
<sequence>MNNYNQIFAQRTKALTITIINELSEIPYSDKISNIRKQIFRSVSSTASNYRAMCRARSTKEKYSKMCIVVEEADETLFWLELIDELHLLKKENVEQLINEANEILKVTSTYKKKLGEELK</sequence>
<evidence type="ECO:0000313" key="1">
    <source>
        <dbReference type="EMBL" id="AZA85086.1"/>
    </source>
</evidence>
<dbReference type="Proteomes" id="UP000279972">
    <property type="component" value="Chromosome"/>
</dbReference>
<keyword evidence="4" id="KW-1185">Reference proteome</keyword>
<accession>A0A3G6RQU2</accession>
<dbReference type="InterPro" id="IPR036583">
    <property type="entry name" value="23S_rRNA_IVS_sf"/>
</dbReference>
<dbReference type="NCBIfam" id="TIGR02436">
    <property type="entry name" value="four helix bundle protein"/>
    <property type="match status" value="1"/>
</dbReference>
<evidence type="ECO:0000313" key="3">
    <source>
        <dbReference type="Proteomes" id="UP000236262"/>
    </source>
</evidence>
<protein>
    <submittedName>
        <fullName evidence="2">Four helix bundle protein</fullName>
    </submittedName>
</protein>
<dbReference type="KEGG" id="clac:EG342_06700"/>
<reference evidence="2 3" key="1">
    <citation type="submission" date="2018-01" db="EMBL/GenBank/DDBJ databases">
        <title>Draft genome sequences of Chryseobacterium lactis NCTC11390, Chryseobacterium oncorhynchi 701B-08, and Chryseobacterium viscerum 687B-08.</title>
        <authorList>
            <person name="Jeong J.-J."/>
            <person name="Lee Y.J."/>
            <person name="Park B."/>
            <person name="Choi I.-G."/>
            <person name="Kim K.D."/>
        </authorList>
    </citation>
    <scope>NUCLEOTIDE SEQUENCE [LARGE SCALE GENOMIC DNA]</scope>
    <source>
        <strain evidence="2 3">NCTC11390</strain>
    </source>
</reference>